<protein>
    <submittedName>
        <fullName evidence="8">S8 family serine peptidase</fullName>
    </submittedName>
</protein>
<evidence type="ECO:0000256" key="3">
    <source>
        <dbReference type="ARBA" id="ARBA00022801"/>
    </source>
</evidence>
<dbReference type="InterPro" id="IPR023827">
    <property type="entry name" value="Peptidase_S8_Asp-AS"/>
</dbReference>
<evidence type="ECO:0000256" key="5">
    <source>
        <dbReference type="PROSITE-ProRule" id="PRU01240"/>
    </source>
</evidence>
<dbReference type="PROSITE" id="PS00137">
    <property type="entry name" value="SUBTILASE_HIS"/>
    <property type="match status" value="1"/>
</dbReference>
<evidence type="ECO:0000256" key="1">
    <source>
        <dbReference type="ARBA" id="ARBA00011073"/>
    </source>
</evidence>
<evidence type="ECO:0000256" key="2">
    <source>
        <dbReference type="ARBA" id="ARBA00022670"/>
    </source>
</evidence>
<reference evidence="8" key="1">
    <citation type="journal article" date="2024" name="Syst. Appl. Microbiol.">
        <title>First single-strain enrichments of Electrothrix cable bacteria, description of E. aestuarii sp. nov. and E. rattekaaiensis sp. nov., and proposal of a cable bacteria taxonomy following the rules of the SeqCode.</title>
        <authorList>
            <person name="Plum-Jensen L.E."/>
            <person name="Schramm A."/>
            <person name="Marshall I.P.G."/>
        </authorList>
    </citation>
    <scope>NUCLEOTIDE SEQUENCE</scope>
    <source>
        <strain evidence="8">Rat1</strain>
    </source>
</reference>
<dbReference type="PANTHER" id="PTHR43806:SF11">
    <property type="entry name" value="CEREVISIN-RELATED"/>
    <property type="match status" value="1"/>
</dbReference>
<feature type="active site" description="Charge relay system" evidence="5">
    <location>
        <position position="164"/>
    </location>
</feature>
<dbReference type="InterPro" id="IPR022398">
    <property type="entry name" value="Peptidase_S8_His-AS"/>
</dbReference>
<reference evidence="8" key="2">
    <citation type="submission" date="2024-06" db="EMBL/GenBank/DDBJ databases">
        <authorList>
            <person name="Plum-Jensen L.E."/>
            <person name="Schramm A."/>
            <person name="Marshall I.P.G."/>
        </authorList>
    </citation>
    <scope>NUCLEOTIDE SEQUENCE</scope>
    <source>
        <strain evidence="8">Rat1</strain>
    </source>
</reference>
<dbReference type="PRINTS" id="PR00723">
    <property type="entry name" value="SUBTILISIN"/>
</dbReference>
<dbReference type="InterPro" id="IPR050131">
    <property type="entry name" value="Peptidase_S8_subtilisin-like"/>
</dbReference>
<gene>
    <name evidence="8" type="ORF">Q3M24_02670</name>
</gene>
<keyword evidence="2 5" id="KW-0645">Protease</keyword>
<evidence type="ECO:0000256" key="4">
    <source>
        <dbReference type="ARBA" id="ARBA00022825"/>
    </source>
</evidence>
<evidence type="ECO:0000256" key="6">
    <source>
        <dbReference type="RuleBase" id="RU003355"/>
    </source>
</evidence>
<dbReference type="Gene3D" id="3.40.50.200">
    <property type="entry name" value="Peptidase S8/S53 domain"/>
    <property type="match status" value="1"/>
</dbReference>
<dbReference type="Pfam" id="PF00082">
    <property type="entry name" value="Peptidase_S8"/>
    <property type="match status" value="1"/>
</dbReference>
<proteinExistence type="inferred from homology"/>
<dbReference type="InterPro" id="IPR023828">
    <property type="entry name" value="Peptidase_S8_Ser-AS"/>
</dbReference>
<dbReference type="PANTHER" id="PTHR43806">
    <property type="entry name" value="PEPTIDASE S8"/>
    <property type="match status" value="1"/>
</dbReference>
<dbReference type="InterPro" id="IPR015500">
    <property type="entry name" value="Peptidase_S8_subtilisin-rel"/>
</dbReference>
<keyword evidence="3 5" id="KW-0378">Hydrolase</keyword>
<dbReference type="GO" id="GO:0004252">
    <property type="term" value="F:serine-type endopeptidase activity"/>
    <property type="evidence" value="ECO:0007669"/>
    <property type="project" value="UniProtKB-UniRule"/>
</dbReference>
<comment type="similarity">
    <text evidence="1 5 6">Belongs to the peptidase S8 family.</text>
</comment>
<dbReference type="KEGG" id="eaj:Q3M24_02670"/>
<dbReference type="GO" id="GO:0006508">
    <property type="term" value="P:proteolysis"/>
    <property type="evidence" value="ECO:0007669"/>
    <property type="project" value="UniProtKB-KW"/>
</dbReference>
<dbReference type="SUPFAM" id="SSF52743">
    <property type="entry name" value="Subtilisin-like"/>
    <property type="match status" value="1"/>
</dbReference>
<keyword evidence="4 5" id="KW-0720">Serine protease</keyword>
<name>A0AAU8LXD1_9BACT</name>
<dbReference type="PROSITE" id="PS00138">
    <property type="entry name" value="SUBTILASE_SER"/>
    <property type="match status" value="1"/>
</dbReference>
<dbReference type="InterPro" id="IPR000209">
    <property type="entry name" value="Peptidase_S8/S53_dom"/>
</dbReference>
<feature type="active site" description="Charge relay system" evidence="5">
    <location>
        <position position="400"/>
    </location>
</feature>
<dbReference type="InterPro" id="IPR036852">
    <property type="entry name" value="Peptidase_S8/S53_dom_sf"/>
</dbReference>
<evidence type="ECO:0000313" key="8">
    <source>
        <dbReference type="EMBL" id="XCN73675.1"/>
    </source>
</evidence>
<dbReference type="AlphaFoldDB" id="A0AAU8LXD1"/>
<organism evidence="8">
    <name type="scientific">Candidatus Electrothrix aestuarii</name>
    <dbReference type="NCBI Taxonomy" id="3062594"/>
    <lineage>
        <taxon>Bacteria</taxon>
        <taxon>Pseudomonadati</taxon>
        <taxon>Thermodesulfobacteriota</taxon>
        <taxon>Desulfobulbia</taxon>
        <taxon>Desulfobulbales</taxon>
        <taxon>Desulfobulbaceae</taxon>
        <taxon>Candidatus Electrothrix</taxon>
    </lineage>
</organism>
<feature type="domain" description="Peptidase S8/S53" evidence="7">
    <location>
        <begin position="155"/>
        <end position="436"/>
    </location>
</feature>
<dbReference type="PROSITE" id="PS51892">
    <property type="entry name" value="SUBTILASE"/>
    <property type="match status" value="1"/>
</dbReference>
<dbReference type="EMBL" id="CP159373">
    <property type="protein sequence ID" value="XCN73675.1"/>
    <property type="molecule type" value="Genomic_DNA"/>
</dbReference>
<dbReference type="PROSITE" id="PS00136">
    <property type="entry name" value="SUBTILASE_ASP"/>
    <property type="match status" value="1"/>
</dbReference>
<accession>A0AAU8LXD1</accession>
<evidence type="ECO:0000259" key="7">
    <source>
        <dbReference type="Pfam" id="PF00082"/>
    </source>
</evidence>
<sequence>MKRIEKNRKYIITSIAFFILIASPPLAVFSQSTDKQLIEKASSKGSIRLIIKIKTGYRTEGMLASPQAVEKQRNTIARTQNALLNRFASHELSNVKSFTTVPYLAMTVDAAGLETLLNASDLVTSIEEDIPVPPLLNDSVPLINADDVHAQGFDGSGWAVAVLDTGVRSSHEFLDSGKVVSEACYSTTDATNGSTTVCPNGLESQTGTGSGVNCDTSIDGCRHGTHIAGIVAGTGGTTATKGVAPGADIIAIQVFSRFDSWDFCVYTASCIGSYPSDQLAALERVYELRTTYNIAAVNMSLGGGENTNYCDTDSRKDIIDNLREAGIATVIASGNDRYDDAVGTPACISSAIAVGATDDSDNVASYSNHATIIDLMAPGSGIISSTADSDSSYASISGTSMATPHVAGAFAVLRSKNSIWTVDYIENLLKTTGVDVTRSGITKPRIDIFAAANAESSSAPVIVPWLMLLL</sequence>
<feature type="active site" description="Charge relay system" evidence="5">
    <location>
        <position position="223"/>
    </location>
</feature>